<dbReference type="InterPro" id="IPR013785">
    <property type="entry name" value="Aldolase_TIM"/>
</dbReference>
<keyword evidence="2" id="KW-0479">Metal-binding</keyword>
<evidence type="ECO:0000259" key="5">
    <source>
        <dbReference type="Pfam" id="PF04055"/>
    </source>
</evidence>
<protein>
    <recommendedName>
        <fullName evidence="5">Radical SAM core domain-containing protein</fullName>
    </recommendedName>
</protein>
<feature type="non-terminal residue" evidence="6">
    <location>
        <position position="91"/>
    </location>
</feature>
<dbReference type="InterPro" id="IPR058240">
    <property type="entry name" value="rSAM_sf"/>
</dbReference>
<dbReference type="EMBL" id="BARU01045037">
    <property type="protein sequence ID" value="GAH83936.1"/>
    <property type="molecule type" value="Genomic_DNA"/>
</dbReference>
<comment type="caution">
    <text evidence="6">The sequence shown here is derived from an EMBL/GenBank/DDBJ whole genome shotgun (WGS) entry which is preliminary data.</text>
</comment>
<dbReference type="CDD" id="cd01335">
    <property type="entry name" value="Radical_SAM"/>
    <property type="match status" value="1"/>
</dbReference>
<sequence>MNQEGIETISITGGEPTLPWNLLLRVLQYAKALGLETRIYTNASNLTKEKITTLSQYLSSAVISLDSLDRQVVEKIRGTSDDLSTIVNEHT</sequence>
<feature type="domain" description="Radical SAM core" evidence="5">
    <location>
        <begin position="4"/>
        <end position="79"/>
    </location>
</feature>
<accession>X1INB5</accession>
<gene>
    <name evidence="6" type="ORF">S03H2_68489</name>
</gene>
<evidence type="ECO:0000256" key="3">
    <source>
        <dbReference type="ARBA" id="ARBA00023004"/>
    </source>
</evidence>
<dbReference type="Pfam" id="PF04055">
    <property type="entry name" value="Radical_SAM"/>
    <property type="match status" value="1"/>
</dbReference>
<evidence type="ECO:0000256" key="4">
    <source>
        <dbReference type="ARBA" id="ARBA00023014"/>
    </source>
</evidence>
<evidence type="ECO:0000313" key="6">
    <source>
        <dbReference type="EMBL" id="GAH83936.1"/>
    </source>
</evidence>
<keyword evidence="1" id="KW-0949">S-adenosyl-L-methionine</keyword>
<dbReference type="Gene3D" id="3.20.20.70">
    <property type="entry name" value="Aldolase class I"/>
    <property type="match status" value="1"/>
</dbReference>
<dbReference type="SUPFAM" id="SSF102114">
    <property type="entry name" value="Radical SAM enzymes"/>
    <property type="match status" value="1"/>
</dbReference>
<organism evidence="6">
    <name type="scientific">marine sediment metagenome</name>
    <dbReference type="NCBI Taxonomy" id="412755"/>
    <lineage>
        <taxon>unclassified sequences</taxon>
        <taxon>metagenomes</taxon>
        <taxon>ecological metagenomes</taxon>
    </lineage>
</organism>
<dbReference type="InterPro" id="IPR007197">
    <property type="entry name" value="rSAM"/>
</dbReference>
<dbReference type="InterPro" id="IPR050377">
    <property type="entry name" value="Radical_SAM_PqqE_MftC-like"/>
</dbReference>
<keyword evidence="4" id="KW-0411">Iron-sulfur</keyword>
<reference evidence="6" key="1">
    <citation type="journal article" date="2014" name="Front. Microbiol.">
        <title>High frequency of phylogenetically diverse reductive dehalogenase-homologous genes in deep subseafloor sedimentary metagenomes.</title>
        <authorList>
            <person name="Kawai M."/>
            <person name="Futagami T."/>
            <person name="Toyoda A."/>
            <person name="Takaki Y."/>
            <person name="Nishi S."/>
            <person name="Hori S."/>
            <person name="Arai W."/>
            <person name="Tsubouchi T."/>
            <person name="Morono Y."/>
            <person name="Uchiyama I."/>
            <person name="Ito T."/>
            <person name="Fujiyama A."/>
            <person name="Inagaki F."/>
            <person name="Takami H."/>
        </authorList>
    </citation>
    <scope>NUCLEOTIDE SEQUENCE</scope>
    <source>
        <strain evidence="6">Expedition CK06-06</strain>
    </source>
</reference>
<dbReference type="GO" id="GO:0051536">
    <property type="term" value="F:iron-sulfur cluster binding"/>
    <property type="evidence" value="ECO:0007669"/>
    <property type="project" value="UniProtKB-KW"/>
</dbReference>
<dbReference type="PANTHER" id="PTHR11228">
    <property type="entry name" value="RADICAL SAM DOMAIN PROTEIN"/>
    <property type="match status" value="1"/>
</dbReference>
<keyword evidence="3" id="KW-0408">Iron</keyword>
<evidence type="ECO:0000256" key="1">
    <source>
        <dbReference type="ARBA" id="ARBA00022691"/>
    </source>
</evidence>
<dbReference type="GO" id="GO:0046872">
    <property type="term" value="F:metal ion binding"/>
    <property type="evidence" value="ECO:0007669"/>
    <property type="project" value="UniProtKB-KW"/>
</dbReference>
<dbReference type="PANTHER" id="PTHR11228:SF7">
    <property type="entry name" value="PQQA PEPTIDE CYCLASE"/>
    <property type="match status" value="1"/>
</dbReference>
<name>X1INB5_9ZZZZ</name>
<dbReference type="AlphaFoldDB" id="X1INB5"/>
<evidence type="ECO:0000256" key="2">
    <source>
        <dbReference type="ARBA" id="ARBA00022723"/>
    </source>
</evidence>
<proteinExistence type="predicted"/>
<dbReference type="GO" id="GO:0003824">
    <property type="term" value="F:catalytic activity"/>
    <property type="evidence" value="ECO:0007669"/>
    <property type="project" value="InterPro"/>
</dbReference>